<evidence type="ECO:0000313" key="3">
    <source>
        <dbReference type="Proteomes" id="UP000236286"/>
    </source>
</evidence>
<dbReference type="InterPro" id="IPR036393">
    <property type="entry name" value="AceGlu_kinase-like_sf"/>
</dbReference>
<accession>A0A2J7TH79</accession>
<organism evidence="2 3">
    <name type="scientific">Methylocella silvestris</name>
    <dbReference type="NCBI Taxonomy" id="199596"/>
    <lineage>
        <taxon>Bacteria</taxon>
        <taxon>Pseudomonadati</taxon>
        <taxon>Pseudomonadota</taxon>
        <taxon>Alphaproteobacteria</taxon>
        <taxon>Hyphomicrobiales</taxon>
        <taxon>Beijerinckiaceae</taxon>
        <taxon>Methylocella</taxon>
    </lineage>
</organism>
<dbReference type="SUPFAM" id="SSF53633">
    <property type="entry name" value="Carbamate kinase-like"/>
    <property type="match status" value="1"/>
</dbReference>
<dbReference type="InterPro" id="IPR001048">
    <property type="entry name" value="Asp/Glu/Uridylate_kinase"/>
</dbReference>
<dbReference type="EMBL" id="PDZR01000009">
    <property type="protein sequence ID" value="PNG26123.1"/>
    <property type="molecule type" value="Genomic_DNA"/>
</dbReference>
<evidence type="ECO:0000313" key="2">
    <source>
        <dbReference type="EMBL" id="PNG26123.1"/>
    </source>
</evidence>
<evidence type="ECO:0000259" key="1">
    <source>
        <dbReference type="Pfam" id="PF00696"/>
    </source>
</evidence>
<keyword evidence="2" id="KW-0418">Kinase</keyword>
<protein>
    <submittedName>
        <fullName evidence="2">Uridylate kinase</fullName>
    </submittedName>
</protein>
<proteinExistence type="predicted"/>
<feature type="domain" description="Aspartate/glutamate/uridylate kinase" evidence="1">
    <location>
        <begin position="4"/>
        <end position="143"/>
    </location>
</feature>
<dbReference type="Gene3D" id="3.40.1160.10">
    <property type="entry name" value="Acetylglutamate kinase-like"/>
    <property type="match status" value="1"/>
</dbReference>
<reference evidence="2 3" key="1">
    <citation type="submission" date="2017-10" db="EMBL/GenBank/DDBJ databases">
        <title>Genome announcement of Methylocella silvestris TVC from permafrost.</title>
        <authorList>
            <person name="Wang J."/>
            <person name="Geng K."/>
            <person name="Ul-Haque F."/>
            <person name="Crombie A.T."/>
            <person name="Street L.E."/>
            <person name="Wookey P.A."/>
            <person name="Murrell J.C."/>
            <person name="Pratscher J."/>
        </authorList>
    </citation>
    <scope>NUCLEOTIDE SEQUENCE [LARGE SCALE GENOMIC DNA]</scope>
    <source>
        <strain evidence="2 3">TVC</strain>
    </source>
</reference>
<gene>
    <name evidence="2" type="ORF">CR492_09730</name>
</gene>
<dbReference type="GO" id="GO:0016301">
    <property type="term" value="F:kinase activity"/>
    <property type="evidence" value="ECO:0007669"/>
    <property type="project" value="UniProtKB-KW"/>
</dbReference>
<comment type="caution">
    <text evidence="2">The sequence shown here is derived from an EMBL/GenBank/DDBJ whole genome shotgun (WGS) entry which is preliminary data.</text>
</comment>
<keyword evidence="2" id="KW-0808">Transferase</keyword>
<dbReference type="Pfam" id="PF00696">
    <property type="entry name" value="AA_kinase"/>
    <property type="match status" value="1"/>
</dbReference>
<name>A0A2J7TH79_METSI</name>
<dbReference type="OrthoDB" id="6683219at2"/>
<sequence>MSPIVAKLGGSLAGSPQRDAWLAALCASTRRLILVTGGGPFAGAVRAAQKGMGFDEATAHRLALLAMEQYAIIVAARQDRFALAATRDDIAAALARNRIPVWLPSTMVLAAAEIPPSWDMTSDSLAAWLAGELAAREILLIKSRDVGALASARGLAEDGVVDPLFPHFAAQSRACVFIAGPQALPGARKNFSSGVTPGVRITCEAISAGPAAA</sequence>
<dbReference type="Proteomes" id="UP000236286">
    <property type="component" value="Unassembled WGS sequence"/>
</dbReference>
<dbReference type="RefSeq" id="WP_102843553.1">
    <property type="nucleotide sequence ID" value="NZ_PDZR01000009.1"/>
</dbReference>
<dbReference type="AlphaFoldDB" id="A0A2J7TH79"/>